<evidence type="ECO:0000256" key="1">
    <source>
        <dbReference type="ARBA" id="ARBA00022679"/>
    </source>
</evidence>
<gene>
    <name evidence="4" type="ORF">BXP70_25420</name>
</gene>
<dbReference type="EMBL" id="MTSE01000027">
    <property type="protein sequence ID" value="OUJ70045.1"/>
    <property type="molecule type" value="Genomic_DNA"/>
</dbReference>
<comment type="caution">
    <text evidence="4">The sequence shown here is derived from an EMBL/GenBank/DDBJ whole genome shotgun (WGS) entry which is preliminary data.</text>
</comment>
<dbReference type="PANTHER" id="PTHR10545">
    <property type="entry name" value="DIAMINE N-ACETYLTRANSFERASE"/>
    <property type="match status" value="1"/>
</dbReference>
<dbReference type="AlphaFoldDB" id="A0A243W6N8"/>
<sequence length="146" mass="15875">MEGLADFEHYRDTFAVTADVLYQHGFAQTPPDFYCLVARSADGPLAGMLVYYFIPFTASARPTLFIKELFVTEAYRGQHVGEALLRAAAQAAVAHGCGAVRWAVASWNEAGQRFYERLGAQVNPVWIDYSLSGDALAALAGPPASR</sequence>
<protein>
    <submittedName>
        <fullName evidence="4">Diamine acetyltransferase</fullName>
    </submittedName>
</protein>
<name>A0A243W6N8_9BACT</name>
<dbReference type="Gene3D" id="3.40.630.30">
    <property type="match status" value="1"/>
</dbReference>
<dbReference type="Proteomes" id="UP000194873">
    <property type="component" value="Unassembled WGS sequence"/>
</dbReference>
<dbReference type="InterPro" id="IPR051016">
    <property type="entry name" value="Diverse_Substrate_AcTransf"/>
</dbReference>
<keyword evidence="5" id="KW-1185">Reference proteome</keyword>
<feature type="domain" description="N-acetyltransferase" evidence="3">
    <location>
        <begin position="1"/>
        <end position="142"/>
    </location>
</feature>
<evidence type="ECO:0000259" key="3">
    <source>
        <dbReference type="PROSITE" id="PS51186"/>
    </source>
</evidence>
<evidence type="ECO:0000313" key="5">
    <source>
        <dbReference type="Proteomes" id="UP000194873"/>
    </source>
</evidence>
<dbReference type="SUPFAM" id="SSF55729">
    <property type="entry name" value="Acyl-CoA N-acyltransferases (Nat)"/>
    <property type="match status" value="1"/>
</dbReference>
<evidence type="ECO:0000313" key="4">
    <source>
        <dbReference type="EMBL" id="OUJ70045.1"/>
    </source>
</evidence>
<organism evidence="4 5">
    <name type="scientific">Hymenobacter crusticola</name>
    <dbReference type="NCBI Taxonomy" id="1770526"/>
    <lineage>
        <taxon>Bacteria</taxon>
        <taxon>Pseudomonadati</taxon>
        <taxon>Bacteroidota</taxon>
        <taxon>Cytophagia</taxon>
        <taxon>Cytophagales</taxon>
        <taxon>Hymenobacteraceae</taxon>
        <taxon>Hymenobacter</taxon>
    </lineage>
</organism>
<dbReference type="InterPro" id="IPR000182">
    <property type="entry name" value="GNAT_dom"/>
</dbReference>
<keyword evidence="2" id="KW-0012">Acyltransferase</keyword>
<dbReference type="Pfam" id="PF00583">
    <property type="entry name" value="Acetyltransf_1"/>
    <property type="match status" value="1"/>
</dbReference>
<keyword evidence="1 4" id="KW-0808">Transferase</keyword>
<proteinExistence type="predicted"/>
<dbReference type="PROSITE" id="PS51186">
    <property type="entry name" value="GNAT"/>
    <property type="match status" value="1"/>
</dbReference>
<accession>A0A243W6N8</accession>
<reference evidence="4 5" key="1">
    <citation type="submission" date="2017-01" db="EMBL/GenBank/DDBJ databases">
        <title>A new Hymenobacter.</title>
        <authorList>
            <person name="Liang Y."/>
            <person name="Feng F."/>
        </authorList>
    </citation>
    <scope>NUCLEOTIDE SEQUENCE [LARGE SCALE GENOMIC DNA]</scope>
    <source>
        <strain evidence="4">MIMBbqt21</strain>
    </source>
</reference>
<evidence type="ECO:0000256" key="2">
    <source>
        <dbReference type="ARBA" id="ARBA00023315"/>
    </source>
</evidence>
<dbReference type="GO" id="GO:0008080">
    <property type="term" value="F:N-acetyltransferase activity"/>
    <property type="evidence" value="ECO:0007669"/>
    <property type="project" value="TreeGrafter"/>
</dbReference>
<dbReference type="PANTHER" id="PTHR10545:SF29">
    <property type="entry name" value="GH14572P-RELATED"/>
    <property type="match status" value="1"/>
</dbReference>
<dbReference type="InterPro" id="IPR016181">
    <property type="entry name" value="Acyl_CoA_acyltransferase"/>
</dbReference>